<dbReference type="PANTHER" id="PTHR46211:SF14">
    <property type="entry name" value="GLYCEROPHOSPHODIESTER PHOSPHODIESTERASE"/>
    <property type="match status" value="1"/>
</dbReference>
<dbReference type="AlphaFoldDB" id="A0A329MJ84"/>
<dbReference type="PANTHER" id="PTHR46211">
    <property type="entry name" value="GLYCEROPHOSPHORYL DIESTER PHOSPHODIESTERASE"/>
    <property type="match status" value="1"/>
</dbReference>
<dbReference type="RefSeq" id="WP_113032190.1">
    <property type="nucleotide sequence ID" value="NZ_QMFB01000010.1"/>
</dbReference>
<evidence type="ECO:0000313" key="3">
    <source>
        <dbReference type="Proteomes" id="UP000250369"/>
    </source>
</evidence>
<sequence>MTVNRPLIIAHRGASGEAPENTLAAFRLGLEQGCDAIELDVHFSKDGEIIVCHDSSLDRTSDRTGSISELTLSEIKEADAGKWFHEKYTGERFPTLEEVFELVPPSIMINVEIKGSPGRRLEHALAQLLRRTDRLSSVVVSSFDHKSLVLLKLIEPEVQIGLLYSFNPVRHSALATITGVPVYSLHPYFGSLNKEEVSDATGQGLKVYPWTINGEQQLKQMVQLGVSGIITDYPGRLKAVMAELGI</sequence>
<dbReference type="InterPro" id="IPR030395">
    <property type="entry name" value="GP_PDE_dom"/>
</dbReference>
<dbReference type="OrthoDB" id="384721at2"/>
<gene>
    <name evidence="2" type="ORF">DQG23_17600</name>
</gene>
<name>A0A329MJ84_9BACL</name>
<dbReference type="GO" id="GO:0008081">
    <property type="term" value="F:phosphoric diester hydrolase activity"/>
    <property type="evidence" value="ECO:0007669"/>
    <property type="project" value="InterPro"/>
</dbReference>
<dbReference type="CDD" id="cd08563">
    <property type="entry name" value="GDPD_TtGDE_like"/>
    <property type="match status" value="1"/>
</dbReference>
<accession>A0A329MJ84</accession>
<evidence type="ECO:0000313" key="2">
    <source>
        <dbReference type="EMBL" id="RAV19760.1"/>
    </source>
</evidence>
<organism evidence="2 3">
    <name type="scientific">Paenibacillus contaminans</name>
    <dbReference type="NCBI Taxonomy" id="450362"/>
    <lineage>
        <taxon>Bacteria</taxon>
        <taxon>Bacillati</taxon>
        <taxon>Bacillota</taxon>
        <taxon>Bacilli</taxon>
        <taxon>Bacillales</taxon>
        <taxon>Paenibacillaceae</taxon>
        <taxon>Paenibacillus</taxon>
    </lineage>
</organism>
<evidence type="ECO:0000259" key="1">
    <source>
        <dbReference type="PROSITE" id="PS51704"/>
    </source>
</evidence>
<protein>
    <submittedName>
        <fullName evidence="2">Glycerophosphodiester phosphodiesterase</fullName>
    </submittedName>
</protein>
<dbReference type="PROSITE" id="PS50007">
    <property type="entry name" value="PIPLC_X_DOMAIN"/>
    <property type="match status" value="1"/>
</dbReference>
<dbReference type="Proteomes" id="UP000250369">
    <property type="component" value="Unassembled WGS sequence"/>
</dbReference>
<dbReference type="GO" id="GO:0006629">
    <property type="term" value="P:lipid metabolic process"/>
    <property type="evidence" value="ECO:0007669"/>
    <property type="project" value="InterPro"/>
</dbReference>
<dbReference type="PROSITE" id="PS51704">
    <property type="entry name" value="GP_PDE"/>
    <property type="match status" value="1"/>
</dbReference>
<dbReference type="SUPFAM" id="SSF51695">
    <property type="entry name" value="PLC-like phosphodiesterases"/>
    <property type="match status" value="1"/>
</dbReference>
<dbReference type="Pfam" id="PF03009">
    <property type="entry name" value="GDPD"/>
    <property type="match status" value="1"/>
</dbReference>
<dbReference type="InterPro" id="IPR017946">
    <property type="entry name" value="PLC-like_Pdiesterase_TIM-brl"/>
</dbReference>
<feature type="domain" description="GP-PDE" evidence="1">
    <location>
        <begin position="6"/>
        <end position="241"/>
    </location>
</feature>
<reference evidence="2 3" key="1">
    <citation type="journal article" date="2009" name="Int. J. Syst. Evol. Microbiol.">
        <title>Paenibacillus contaminans sp. nov., isolated from a contaminated laboratory plate.</title>
        <authorList>
            <person name="Chou J.H."/>
            <person name="Lee J.H."/>
            <person name="Lin M.C."/>
            <person name="Chang P.S."/>
            <person name="Arun A.B."/>
            <person name="Young C.C."/>
            <person name="Chen W.M."/>
        </authorList>
    </citation>
    <scope>NUCLEOTIDE SEQUENCE [LARGE SCALE GENOMIC DNA]</scope>
    <source>
        <strain evidence="2 3">CKOBP-6</strain>
    </source>
</reference>
<comment type="caution">
    <text evidence="2">The sequence shown here is derived from an EMBL/GenBank/DDBJ whole genome shotgun (WGS) entry which is preliminary data.</text>
</comment>
<keyword evidence="3" id="KW-1185">Reference proteome</keyword>
<proteinExistence type="predicted"/>
<dbReference type="EMBL" id="QMFB01000010">
    <property type="protein sequence ID" value="RAV19760.1"/>
    <property type="molecule type" value="Genomic_DNA"/>
</dbReference>
<dbReference type="Gene3D" id="3.20.20.190">
    <property type="entry name" value="Phosphatidylinositol (PI) phosphodiesterase"/>
    <property type="match status" value="1"/>
</dbReference>